<dbReference type="Proteomes" id="UP000620559">
    <property type="component" value="Unassembled WGS sequence"/>
</dbReference>
<protein>
    <submittedName>
        <fullName evidence="2">Uncharacterized protein</fullName>
    </submittedName>
</protein>
<sequence length="186" mass="20622">MLKKIAPGIYLGILLAVSPSAIGENNSLKNNINYLFDKSNKKEIDVTKISIGGIKLGMQEKELIQKLGKPKSRTIKYDDGCYNSYVTTWKYDGLEITGLSDTNNSSQSRVESMFTSSSRYPTEKGIKVGDNISKAQKAYSNLLSQFNRGKDLDYLGYYTTEFHGGLSFSSDKQKIIKQISLVAASC</sequence>
<feature type="signal peptide" evidence="1">
    <location>
        <begin position="1"/>
        <end position="23"/>
    </location>
</feature>
<gene>
    <name evidence="2" type="ORF">IQ247_03445</name>
</gene>
<feature type="chain" id="PRO_5035288993" evidence="1">
    <location>
        <begin position="24"/>
        <end position="186"/>
    </location>
</feature>
<organism evidence="2 3">
    <name type="scientific">Plectonema cf. radiosum LEGE 06105</name>
    <dbReference type="NCBI Taxonomy" id="945769"/>
    <lineage>
        <taxon>Bacteria</taxon>
        <taxon>Bacillati</taxon>
        <taxon>Cyanobacteriota</taxon>
        <taxon>Cyanophyceae</taxon>
        <taxon>Oscillatoriophycideae</taxon>
        <taxon>Oscillatoriales</taxon>
        <taxon>Microcoleaceae</taxon>
        <taxon>Plectonema</taxon>
    </lineage>
</organism>
<dbReference type="RefSeq" id="WP_193917073.1">
    <property type="nucleotide sequence ID" value="NZ_JADEWL010000007.1"/>
</dbReference>
<evidence type="ECO:0000313" key="2">
    <source>
        <dbReference type="EMBL" id="MBE9211779.1"/>
    </source>
</evidence>
<name>A0A8J7F3R9_9CYAN</name>
<comment type="caution">
    <text evidence="2">The sequence shown here is derived from an EMBL/GenBank/DDBJ whole genome shotgun (WGS) entry which is preliminary data.</text>
</comment>
<proteinExistence type="predicted"/>
<evidence type="ECO:0000256" key="1">
    <source>
        <dbReference type="SAM" id="SignalP"/>
    </source>
</evidence>
<evidence type="ECO:0000313" key="3">
    <source>
        <dbReference type="Proteomes" id="UP000620559"/>
    </source>
</evidence>
<dbReference type="EMBL" id="JADEWL010000007">
    <property type="protein sequence ID" value="MBE9211779.1"/>
    <property type="molecule type" value="Genomic_DNA"/>
</dbReference>
<dbReference type="AlphaFoldDB" id="A0A8J7F3R9"/>
<accession>A0A8J7F3R9</accession>
<keyword evidence="3" id="KW-1185">Reference proteome</keyword>
<reference evidence="2" key="1">
    <citation type="submission" date="2020-10" db="EMBL/GenBank/DDBJ databases">
        <authorList>
            <person name="Castelo-Branco R."/>
            <person name="Eusebio N."/>
            <person name="Adriana R."/>
            <person name="Vieira A."/>
            <person name="Brugerolle De Fraissinette N."/>
            <person name="Rezende De Castro R."/>
            <person name="Schneider M.P."/>
            <person name="Vasconcelos V."/>
            <person name="Leao P.N."/>
        </authorList>
    </citation>
    <scope>NUCLEOTIDE SEQUENCE</scope>
    <source>
        <strain evidence="2">LEGE 06105</strain>
    </source>
</reference>
<keyword evidence="1" id="KW-0732">Signal</keyword>